<protein>
    <submittedName>
        <fullName evidence="4">Dihydrolipoyllysine-residue acetyltransferase component of pyruvate dehydrogenase complex</fullName>
        <ecNumber evidence="4">2.3.1.12</ecNumber>
    </submittedName>
</protein>
<evidence type="ECO:0000256" key="2">
    <source>
        <dbReference type="ARBA" id="ARBA00022823"/>
    </source>
</evidence>
<dbReference type="GO" id="GO:0006086">
    <property type="term" value="P:pyruvate decarboxylation to acetyl-CoA"/>
    <property type="evidence" value="ECO:0007669"/>
    <property type="project" value="InterPro"/>
</dbReference>
<evidence type="ECO:0000259" key="3">
    <source>
        <dbReference type="PROSITE" id="PS50968"/>
    </source>
</evidence>
<dbReference type="PANTHER" id="PTHR23151">
    <property type="entry name" value="DIHYDROLIPOAMIDE ACETYL/SUCCINYL-TRANSFERASE-RELATED"/>
    <property type="match status" value="1"/>
</dbReference>
<dbReference type="Gene3D" id="4.10.320.10">
    <property type="entry name" value="E3-binding domain"/>
    <property type="match status" value="1"/>
</dbReference>
<dbReference type="InterPro" id="IPR036625">
    <property type="entry name" value="E3-bd_dom_sf"/>
</dbReference>
<evidence type="ECO:0000256" key="1">
    <source>
        <dbReference type="ARBA" id="ARBA00007317"/>
    </source>
</evidence>
<gene>
    <name evidence="4" type="primary">pdhC_19</name>
    <name evidence="4" type="ORF">SDC9_74591</name>
</gene>
<keyword evidence="4" id="KW-0808">Transferase</keyword>
<keyword evidence="2" id="KW-0450">Lipoyl</keyword>
<dbReference type="SUPFAM" id="SSF51230">
    <property type="entry name" value="Single hybrid motif"/>
    <property type="match status" value="1"/>
</dbReference>
<keyword evidence="4" id="KW-0012">Acyltransferase</keyword>
<dbReference type="Gene3D" id="3.30.559.10">
    <property type="entry name" value="Chloramphenicol acetyltransferase-like domain"/>
    <property type="match status" value="1"/>
</dbReference>
<dbReference type="AlphaFoldDB" id="A0A644YPP6"/>
<comment type="caution">
    <text evidence="4">The sequence shown here is derived from an EMBL/GenBank/DDBJ whole genome shotgun (WGS) entry which is preliminary data.</text>
</comment>
<dbReference type="EMBL" id="VSSQ01005155">
    <property type="protein sequence ID" value="MPM28074.1"/>
    <property type="molecule type" value="Genomic_DNA"/>
</dbReference>
<dbReference type="GO" id="GO:0045254">
    <property type="term" value="C:pyruvate dehydrogenase complex"/>
    <property type="evidence" value="ECO:0007669"/>
    <property type="project" value="InterPro"/>
</dbReference>
<dbReference type="Pfam" id="PF00364">
    <property type="entry name" value="Biotin_lipoyl"/>
    <property type="match status" value="1"/>
</dbReference>
<dbReference type="PROSITE" id="PS50968">
    <property type="entry name" value="BIOTINYL_LIPOYL"/>
    <property type="match status" value="1"/>
</dbReference>
<dbReference type="SUPFAM" id="SSF47005">
    <property type="entry name" value="Peripheral subunit-binding domain of 2-oxo acid dehydrogenase complex"/>
    <property type="match status" value="1"/>
</dbReference>
<dbReference type="SUPFAM" id="SSF52777">
    <property type="entry name" value="CoA-dependent acyltransferases"/>
    <property type="match status" value="1"/>
</dbReference>
<name>A0A644YPP6_9ZZZZ</name>
<dbReference type="InterPro" id="IPR001078">
    <property type="entry name" value="2-oxoacid_DH_actylTfrase"/>
</dbReference>
<sequence length="438" mass="46801">MSTIVTMPQKGLTEVSAVLAKWYVKPGDHVKAGDYLFAIEIGKATFDVESEAEGIVLAMWAQEGEDVPVKAPVCAIGQAGEAAERPNKAAQDQPADTSDNVALKVSVPLPPAAAADIPPAELRFISPRAKEAALRRGIDYRFAVPTGAEGRIIERDIDAMAVTGPFITDAARGTSECLRQGIGLGGTVTTADLGKEPRAAASSVDAGEYVAKPNSNMRKLIARNMHESLAQLAQFTLSADFDATELLGYCEMAKAEGAACGLSKLTLNDIVVYTTARVLKDYPDMNALYGDEETRLYAHVNAGVAVDTPRGLMVPTLFRADEKSLDEIAREIRDLAAECREGRLAPELLTGGTITVSNLGAMGITSFTPVINPPQVCLLGVCGLQWKLRVDENGAPHYYQAMGLSLTIDHRAVDGAPAARFLQALCRRLEKFTLELAK</sequence>
<accession>A0A644YPP6</accession>
<proteinExistence type="inferred from homology"/>
<dbReference type="InterPro" id="IPR045257">
    <property type="entry name" value="E2/Pdx1"/>
</dbReference>
<dbReference type="Pfam" id="PF00198">
    <property type="entry name" value="2-oxoacid_dh"/>
    <property type="match status" value="1"/>
</dbReference>
<dbReference type="InterPro" id="IPR003016">
    <property type="entry name" value="2-oxoA_DH_lipoyl-BS"/>
</dbReference>
<dbReference type="InterPro" id="IPR011053">
    <property type="entry name" value="Single_hybrid_motif"/>
</dbReference>
<dbReference type="InterPro" id="IPR000089">
    <property type="entry name" value="Biotin_lipoyl"/>
</dbReference>
<comment type="similarity">
    <text evidence="1">Belongs to the 2-oxoacid dehydrogenase family.</text>
</comment>
<dbReference type="GO" id="GO:0004742">
    <property type="term" value="F:dihydrolipoyllysine-residue acetyltransferase activity"/>
    <property type="evidence" value="ECO:0007669"/>
    <property type="project" value="UniProtKB-EC"/>
</dbReference>
<dbReference type="PANTHER" id="PTHR23151:SF90">
    <property type="entry name" value="DIHYDROLIPOYLLYSINE-RESIDUE ACETYLTRANSFERASE COMPONENT OF PYRUVATE DEHYDROGENASE COMPLEX, MITOCHONDRIAL-RELATED"/>
    <property type="match status" value="1"/>
</dbReference>
<keyword evidence="4" id="KW-0670">Pyruvate</keyword>
<organism evidence="4">
    <name type="scientific">bioreactor metagenome</name>
    <dbReference type="NCBI Taxonomy" id="1076179"/>
    <lineage>
        <taxon>unclassified sequences</taxon>
        <taxon>metagenomes</taxon>
        <taxon>ecological metagenomes</taxon>
    </lineage>
</organism>
<dbReference type="CDD" id="cd06849">
    <property type="entry name" value="lipoyl_domain"/>
    <property type="match status" value="1"/>
</dbReference>
<feature type="domain" description="Lipoyl-binding" evidence="3">
    <location>
        <begin position="2"/>
        <end position="77"/>
    </location>
</feature>
<dbReference type="PROSITE" id="PS00189">
    <property type="entry name" value="LIPOYL"/>
    <property type="match status" value="1"/>
</dbReference>
<evidence type="ECO:0000313" key="4">
    <source>
        <dbReference type="EMBL" id="MPM28074.1"/>
    </source>
</evidence>
<dbReference type="EC" id="2.3.1.12" evidence="4"/>
<reference evidence="4" key="1">
    <citation type="submission" date="2019-08" db="EMBL/GenBank/DDBJ databases">
        <authorList>
            <person name="Kucharzyk K."/>
            <person name="Murdoch R.W."/>
            <person name="Higgins S."/>
            <person name="Loffler F."/>
        </authorList>
    </citation>
    <scope>NUCLEOTIDE SEQUENCE</scope>
</reference>
<dbReference type="InterPro" id="IPR023213">
    <property type="entry name" value="CAT-like_dom_sf"/>
</dbReference>
<dbReference type="Gene3D" id="2.40.50.100">
    <property type="match status" value="1"/>
</dbReference>